<dbReference type="Pfam" id="PF02566">
    <property type="entry name" value="OsmC"/>
    <property type="match status" value="1"/>
</dbReference>
<dbReference type="RefSeq" id="WP_073142556.1">
    <property type="nucleotide sequence ID" value="NZ_FQWQ01000006.1"/>
</dbReference>
<dbReference type="OrthoDB" id="9791538at2"/>
<dbReference type="InterPro" id="IPR036102">
    <property type="entry name" value="OsmC/Ohrsf"/>
</dbReference>
<dbReference type="AlphaFoldDB" id="A0A1M5XAT1"/>
<evidence type="ECO:0000313" key="2">
    <source>
        <dbReference type="Proteomes" id="UP000184212"/>
    </source>
</evidence>
<gene>
    <name evidence="1" type="ORF">SAMN04488109_6294</name>
</gene>
<dbReference type="InterPro" id="IPR003718">
    <property type="entry name" value="OsmC/Ohr_fam"/>
</dbReference>
<sequence>MIADNGTVVASIGRDHYKTELTAGTHTLLADEHTGNGGTDSGPMPGDFMRMALASCTAITLRMYADRKKMDIERIDVTVNSERTDYKTVFKCEIKITGNITDEQRERMEDIAHKCPVHNVLSHPIEIDTWIAH</sequence>
<keyword evidence="2" id="KW-1185">Reference proteome</keyword>
<evidence type="ECO:0000313" key="1">
    <source>
        <dbReference type="EMBL" id="SHH96614.1"/>
    </source>
</evidence>
<name>A0A1M5XAT1_9BACT</name>
<dbReference type="EMBL" id="FQWQ01000006">
    <property type="protein sequence ID" value="SHH96614.1"/>
    <property type="molecule type" value="Genomic_DNA"/>
</dbReference>
<dbReference type="STRING" id="947013.SAMN04488109_6294"/>
<dbReference type="PANTHER" id="PTHR39624:SF2">
    <property type="entry name" value="OSMC-LIKE PROTEIN"/>
    <property type="match status" value="1"/>
</dbReference>
<protein>
    <submittedName>
        <fullName evidence="1">Putative redox protein</fullName>
    </submittedName>
</protein>
<dbReference type="InterPro" id="IPR015946">
    <property type="entry name" value="KH_dom-like_a/b"/>
</dbReference>
<accession>A0A1M5XAT1</accession>
<dbReference type="Gene3D" id="3.30.300.20">
    <property type="match status" value="1"/>
</dbReference>
<dbReference type="SUPFAM" id="SSF82784">
    <property type="entry name" value="OsmC-like"/>
    <property type="match status" value="1"/>
</dbReference>
<proteinExistence type="predicted"/>
<dbReference type="Proteomes" id="UP000184212">
    <property type="component" value="Unassembled WGS sequence"/>
</dbReference>
<organism evidence="1 2">
    <name type="scientific">Chryseolinea serpens</name>
    <dbReference type="NCBI Taxonomy" id="947013"/>
    <lineage>
        <taxon>Bacteria</taxon>
        <taxon>Pseudomonadati</taxon>
        <taxon>Bacteroidota</taxon>
        <taxon>Cytophagia</taxon>
        <taxon>Cytophagales</taxon>
        <taxon>Fulvivirgaceae</taxon>
        <taxon>Chryseolinea</taxon>
    </lineage>
</organism>
<reference evidence="1 2" key="1">
    <citation type="submission" date="2016-11" db="EMBL/GenBank/DDBJ databases">
        <authorList>
            <person name="Jaros S."/>
            <person name="Januszkiewicz K."/>
            <person name="Wedrychowicz H."/>
        </authorList>
    </citation>
    <scope>NUCLEOTIDE SEQUENCE [LARGE SCALE GENOMIC DNA]</scope>
    <source>
        <strain evidence="1 2">DSM 24574</strain>
    </source>
</reference>
<dbReference type="PANTHER" id="PTHR39624">
    <property type="entry name" value="PROTEIN INVOLVED IN RIMO-MEDIATED BETA-METHYLTHIOLATION OF RIBOSOMAL PROTEIN S12 YCAO"/>
    <property type="match status" value="1"/>
</dbReference>